<organism evidence="1 2">
    <name type="scientific">Ancylostoma ceylanicum</name>
    <dbReference type="NCBI Taxonomy" id="53326"/>
    <lineage>
        <taxon>Eukaryota</taxon>
        <taxon>Metazoa</taxon>
        <taxon>Ecdysozoa</taxon>
        <taxon>Nematoda</taxon>
        <taxon>Chromadorea</taxon>
        <taxon>Rhabditida</taxon>
        <taxon>Rhabditina</taxon>
        <taxon>Rhabditomorpha</taxon>
        <taxon>Strongyloidea</taxon>
        <taxon>Ancylostomatidae</taxon>
        <taxon>Ancylostomatinae</taxon>
        <taxon>Ancylostoma</taxon>
    </lineage>
</organism>
<gene>
    <name evidence="1" type="primary">Acey_s0304.g1929</name>
    <name evidence="1" type="ORF">Y032_0304g1929</name>
</gene>
<evidence type="ECO:0000313" key="2">
    <source>
        <dbReference type="Proteomes" id="UP000024635"/>
    </source>
</evidence>
<reference evidence="2" key="1">
    <citation type="journal article" date="2015" name="Nat. Genet.">
        <title>The genome and transcriptome of the zoonotic hookworm Ancylostoma ceylanicum identify infection-specific gene families.</title>
        <authorList>
            <person name="Schwarz E.M."/>
            <person name="Hu Y."/>
            <person name="Antoshechkin I."/>
            <person name="Miller M.M."/>
            <person name="Sternberg P.W."/>
            <person name="Aroian R.V."/>
        </authorList>
    </citation>
    <scope>NUCLEOTIDE SEQUENCE</scope>
    <source>
        <strain evidence="2">HY135</strain>
    </source>
</reference>
<proteinExistence type="predicted"/>
<sequence length="70" mass="8094">MVTGIAGERRGMPEEDMRLLVLISRRQTTTNNTTREHWWNRPSGVTARRLLITKIGHTHRPHAAQAWEPP</sequence>
<comment type="caution">
    <text evidence="1">The sequence shown here is derived from an EMBL/GenBank/DDBJ whole genome shotgun (WGS) entry which is preliminary data.</text>
</comment>
<dbReference type="AlphaFoldDB" id="A0A016S476"/>
<keyword evidence="2" id="KW-1185">Reference proteome</keyword>
<protein>
    <submittedName>
        <fullName evidence="1">Uncharacterized protein</fullName>
    </submittedName>
</protein>
<name>A0A016S476_9BILA</name>
<dbReference type="Proteomes" id="UP000024635">
    <property type="component" value="Unassembled WGS sequence"/>
</dbReference>
<accession>A0A016S476</accession>
<dbReference type="EMBL" id="JARK01001640">
    <property type="protein sequence ID" value="EYB85127.1"/>
    <property type="molecule type" value="Genomic_DNA"/>
</dbReference>
<evidence type="ECO:0000313" key="1">
    <source>
        <dbReference type="EMBL" id="EYB85127.1"/>
    </source>
</evidence>